<feature type="compositionally biased region" description="Polar residues" evidence="1">
    <location>
        <begin position="113"/>
        <end position="138"/>
    </location>
</feature>
<evidence type="ECO:0000313" key="3">
    <source>
        <dbReference type="Proteomes" id="UP001347796"/>
    </source>
</evidence>
<dbReference type="Proteomes" id="UP001347796">
    <property type="component" value="Unassembled WGS sequence"/>
</dbReference>
<keyword evidence="3" id="KW-1185">Reference proteome</keyword>
<sequence>MSTEENKSYAIWKKKKEFLTKLPTRAEEIEETLAEADDCRNKETLNSSNAAPPRNTWQTVKNKKRKQGTKPKEQPRAQNNENKTSNVRNKDGRTVTNVSSTHHGNTKQRRSGHTTPTQGRFFQKGQSQPHRPPSQNQSHRPRQHYKKTPRHSNNETTILNRKNQYTRK</sequence>
<protein>
    <submittedName>
        <fullName evidence="2">Uncharacterized protein</fullName>
    </submittedName>
</protein>
<feature type="compositionally biased region" description="Polar residues" evidence="1">
    <location>
        <begin position="44"/>
        <end position="60"/>
    </location>
</feature>
<gene>
    <name evidence="2" type="ORF">SNE40_009586</name>
</gene>
<reference evidence="2 3" key="1">
    <citation type="submission" date="2024-01" db="EMBL/GenBank/DDBJ databases">
        <title>The genome of the rayed Mediterranean limpet Patella caerulea (Linnaeus, 1758).</title>
        <authorList>
            <person name="Anh-Thu Weber A."/>
            <person name="Halstead-Nussloch G."/>
        </authorList>
    </citation>
    <scope>NUCLEOTIDE SEQUENCE [LARGE SCALE GENOMIC DNA]</scope>
    <source>
        <strain evidence="2">AATW-2023a</strain>
        <tissue evidence="2">Whole specimen</tissue>
    </source>
</reference>
<dbReference type="AlphaFoldDB" id="A0AAN8JP07"/>
<evidence type="ECO:0000256" key="1">
    <source>
        <dbReference type="SAM" id="MobiDB-lite"/>
    </source>
</evidence>
<accession>A0AAN8JP07</accession>
<feature type="compositionally biased region" description="Polar residues" evidence="1">
    <location>
        <begin position="154"/>
        <end position="168"/>
    </location>
</feature>
<evidence type="ECO:0000313" key="2">
    <source>
        <dbReference type="EMBL" id="KAK6181802.1"/>
    </source>
</evidence>
<name>A0AAN8JP07_PATCE</name>
<feature type="region of interest" description="Disordered" evidence="1">
    <location>
        <begin position="33"/>
        <end position="168"/>
    </location>
</feature>
<organism evidence="2 3">
    <name type="scientific">Patella caerulea</name>
    <name type="common">Rayed Mediterranean limpet</name>
    <dbReference type="NCBI Taxonomy" id="87958"/>
    <lineage>
        <taxon>Eukaryota</taxon>
        <taxon>Metazoa</taxon>
        <taxon>Spiralia</taxon>
        <taxon>Lophotrochozoa</taxon>
        <taxon>Mollusca</taxon>
        <taxon>Gastropoda</taxon>
        <taxon>Patellogastropoda</taxon>
        <taxon>Patelloidea</taxon>
        <taxon>Patellidae</taxon>
        <taxon>Patella</taxon>
    </lineage>
</organism>
<comment type="caution">
    <text evidence="2">The sequence shown here is derived from an EMBL/GenBank/DDBJ whole genome shotgun (WGS) entry which is preliminary data.</text>
</comment>
<proteinExistence type="predicted"/>
<dbReference type="EMBL" id="JAZGQO010000007">
    <property type="protein sequence ID" value="KAK6181802.1"/>
    <property type="molecule type" value="Genomic_DNA"/>
</dbReference>
<feature type="compositionally biased region" description="Polar residues" evidence="1">
    <location>
        <begin position="76"/>
        <end position="87"/>
    </location>
</feature>
<feature type="compositionally biased region" description="Basic residues" evidence="1">
    <location>
        <begin position="139"/>
        <end position="150"/>
    </location>
</feature>
<feature type="compositionally biased region" description="Polar residues" evidence="1">
    <location>
        <begin position="94"/>
        <end position="103"/>
    </location>
</feature>